<accession>A0A0F9LLR0</accession>
<proteinExistence type="predicted"/>
<name>A0A0F9LLR0_9ZZZZ</name>
<dbReference type="EMBL" id="LAZR01006998">
    <property type="protein sequence ID" value="KKM88161.1"/>
    <property type="molecule type" value="Genomic_DNA"/>
</dbReference>
<gene>
    <name evidence="2" type="ORF">LCGC14_1261620</name>
</gene>
<sequence>MLEISYEDAASVLDPGPEGRGGWSSALCPAHPDSNPSLGIMDDNGLLAVNCKTGCPTEKVLEAVQGLLGGAFKKSGTKKSGKRAPRVPKGKHVASYMYSTVEGLPLALK</sequence>
<protein>
    <submittedName>
        <fullName evidence="2">Uncharacterized protein</fullName>
    </submittedName>
</protein>
<organism evidence="2">
    <name type="scientific">marine sediment metagenome</name>
    <dbReference type="NCBI Taxonomy" id="412755"/>
    <lineage>
        <taxon>unclassified sequences</taxon>
        <taxon>metagenomes</taxon>
        <taxon>ecological metagenomes</taxon>
    </lineage>
</organism>
<feature type="non-terminal residue" evidence="2">
    <location>
        <position position="109"/>
    </location>
</feature>
<reference evidence="2" key="1">
    <citation type="journal article" date="2015" name="Nature">
        <title>Complex archaea that bridge the gap between prokaryotes and eukaryotes.</title>
        <authorList>
            <person name="Spang A."/>
            <person name="Saw J.H."/>
            <person name="Jorgensen S.L."/>
            <person name="Zaremba-Niedzwiedzka K."/>
            <person name="Martijn J."/>
            <person name="Lind A.E."/>
            <person name="van Eijk R."/>
            <person name="Schleper C."/>
            <person name="Guy L."/>
            <person name="Ettema T.J."/>
        </authorList>
    </citation>
    <scope>NUCLEOTIDE SEQUENCE</scope>
</reference>
<feature type="region of interest" description="Disordered" evidence="1">
    <location>
        <begin position="1"/>
        <end position="24"/>
    </location>
</feature>
<dbReference type="AlphaFoldDB" id="A0A0F9LLR0"/>
<evidence type="ECO:0000313" key="2">
    <source>
        <dbReference type="EMBL" id="KKM88161.1"/>
    </source>
</evidence>
<comment type="caution">
    <text evidence="2">The sequence shown here is derived from an EMBL/GenBank/DDBJ whole genome shotgun (WGS) entry which is preliminary data.</text>
</comment>
<evidence type="ECO:0000256" key="1">
    <source>
        <dbReference type="SAM" id="MobiDB-lite"/>
    </source>
</evidence>